<dbReference type="PANTHER" id="PTHR47371:SF3">
    <property type="entry name" value="PHOSPHOGLYCEROL TRANSFERASE I"/>
    <property type="match status" value="1"/>
</dbReference>
<evidence type="ECO:0000256" key="6">
    <source>
        <dbReference type="ARBA" id="ARBA00023136"/>
    </source>
</evidence>
<feature type="transmembrane region" description="Helical" evidence="7">
    <location>
        <begin position="210"/>
        <end position="230"/>
    </location>
</feature>
<proteinExistence type="predicted"/>
<feature type="transmembrane region" description="Helical" evidence="7">
    <location>
        <begin position="125"/>
        <end position="144"/>
    </location>
</feature>
<feature type="transmembrane region" description="Helical" evidence="7">
    <location>
        <begin position="178"/>
        <end position="198"/>
    </location>
</feature>
<dbReference type="EMBL" id="DVHN01000126">
    <property type="protein sequence ID" value="HIR89245.1"/>
    <property type="molecule type" value="Genomic_DNA"/>
</dbReference>
<dbReference type="Gene3D" id="3.40.720.10">
    <property type="entry name" value="Alkaline Phosphatase, subunit A"/>
    <property type="match status" value="1"/>
</dbReference>
<dbReference type="GO" id="GO:0016787">
    <property type="term" value="F:hydrolase activity"/>
    <property type="evidence" value="ECO:0007669"/>
    <property type="project" value="UniProtKB-KW"/>
</dbReference>
<feature type="transmembrane region" description="Helical" evidence="7">
    <location>
        <begin position="97"/>
        <end position="118"/>
    </location>
</feature>
<organism evidence="9 10">
    <name type="scientific">Candidatus Fimimorpha faecalis</name>
    <dbReference type="NCBI Taxonomy" id="2840824"/>
    <lineage>
        <taxon>Bacteria</taxon>
        <taxon>Bacillati</taxon>
        <taxon>Bacillota</taxon>
        <taxon>Clostridia</taxon>
        <taxon>Eubacteriales</taxon>
        <taxon>Candidatus Fimimorpha</taxon>
    </lineage>
</organism>
<evidence type="ECO:0000259" key="8">
    <source>
        <dbReference type="Pfam" id="PF00884"/>
    </source>
</evidence>
<dbReference type="InterPro" id="IPR017850">
    <property type="entry name" value="Alkaline_phosphatase_core_sf"/>
</dbReference>
<evidence type="ECO:0000256" key="5">
    <source>
        <dbReference type="ARBA" id="ARBA00022989"/>
    </source>
</evidence>
<evidence type="ECO:0000256" key="4">
    <source>
        <dbReference type="ARBA" id="ARBA00022692"/>
    </source>
</evidence>
<comment type="subcellular location">
    <subcellularLocation>
        <location evidence="1">Cell membrane</location>
        <topology evidence="1">Multi-pass membrane protein</topology>
    </subcellularLocation>
</comment>
<accession>A0A9D1EFJ6</accession>
<feature type="transmembrane region" description="Helical" evidence="7">
    <location>
        <begin position="16"/>
        <end position="37"/>
    </location>
</feature>
<keyword evidence="6 7" id="KW-0472">Membrane</keyword>
<dbReference type="Proteomes" id="UP000824201">
    <property type="component" value="Unassembled WGS sequence"/>
</dbReference>
<evidence type="ECO:0000256" key="2">
    <source>
        <dbReference type="ARBA" id="ARBA00004936"/>
    </source>
</evidence>
<name>A0A9D1EFJ6_9FIRM</name>
<feature type="transmembrane region" description="Helical" evidence="7">
    <location>
        <begin position="43"/>
        <end position="61"/>
    </location>
</feature>
<feature type="domain" description="Sulfatase N-terminal" evidence="8">
    <location>
        <begin position="301"/>
        <end position="596"/>
    </location>
</feature>
<protein>
    <submittedName>
        <fullName evidence="9">Sulfatase-like hydrolase/transferase</fullName>
    </submittedName>
</protein>
<reference evidence="9" key="2">
    <citation type="journal article" date="2021" name="PeerJ">
        <title>Extensive microbial diversity within the chicken gut microbiome revealed by metagenomics and culture.</title>
        <authorList>
            <person name="Gilroy R."/>
            <person name="Ravi A."/>
            <person name="Getino M."/>
            <person name="Pursley I."/>
            <person name="Horton D.L."/>
            <person name="Alikhan N.F."/>
            <person name="Baker D."/>
            <person name="Gharbi K."/>
            <person name="Hall N."/>
            <person name="Watson M."/>
            <person name="Adriaenssens E.M."/>
            <person name="Foster-Nyarko E."/>
            <person name="Jarju S."/>
            <person name="Secka A."/>
            <person name="Antonio M."/>
            <person name="Oren A."/>
            <person name="Chaudhuri R.R."/>
            <person name="La Ragione R."/>
            <person name="Hildebrand F."/>
            <person name="Pallen M.J."/>
        </authorList>
    </citation>
    <scope>NUCLEOTIDE SEQUENCE</scope>
    <source>
        <strain evidence="9">ChiW13-3771</strain>
    </source>
</reference>
<keyword evidence="4 7" id="KW-0812">Transmembrane</keyword>
<reference evidence="9" key="1">
    <citation type="submission" date="2020-10" db="EMBL/GenBank/DDBJ databases">
        <authorList>
            <person name="Gilroy R."/>
        </authorList>
    </citation>
    <scope>NUCLEOTIDE SEQUENCE</scope>
    <source>
        <strain evidence="9">ChiW13-3771</strain>
    </source>
</reference>
<evidence type="ECO:0000313" key="9">
    <source>
        <dbReference type="EMBL" id="HIR89245.1"/>
    </source>
</evidence>
<keyword evidence="5 7" id="KW-1133">Transmembrane helix</keyword>
<gene>
    <name evidence="9" type="ORF">IAC96_09865</name>
</gene>
<evidence type="ECO:0000313" key="10">
    <source>
        <dbReference type="Proteomes" id="UP000824201"/>
    </source>
</evidence>
<dbReference type="InterPro" id="IPR000917">
    <property type="entry name" value="Sulfatase_N"/>
</dbReference>
<dbReference type="PANTHER" id="PTHR47371">
    <property type="entry name" value="LIPOTEICHOIC ACID SYNTHASE"/>
    <property type="match status" value="1"/>
</dbReference>
<comment type="caution">
    <text evidence="9">The sequence shown here is derived from an EMBL/GenBank/DDBJ whole genome shotgun (WGS) entry which is preliminary data.</text>
</comment>
<dbReference type="AlphaFoldDB" id="A0A9D1EFJ6"/>
<keyword evidence="9" id="KW-0378">Hydrolase</keyword>
<keyword evidence="3" id="KW-1003">Cell membrane</keyword>
<comment type="pathway">
    <text evidence="2">Cell wall biogenesis; lipoteichoic acid biosynthesis.</text>
</comment>
<feature type="transmembrane region" description="Helical" evidence="7">
    <location>
        <begin position="68"/>
        <end position="85"/>
    </location>
</feature>
<dbReference type="CDD" id="cd16015">
    <property type="entry name" value="LTA_synthase"/>
    <property type="match status" value="1"/>
</dbReference>
<dbReference type="SUPFAM" id="SSF53649">
    <property type="entry name" value="Alkaline phosphatase-like"/>
    <property type="match status" value="1"/>
</dbReference>
<dbReference type="Pfam" id="PF00884">
    <property type="entry name" value="Sulfatase"/>
    <property type="match status" value="1"/>
</dbReference>
<evidence type="ECO:0000256" key="7">
    <source>
        <dbReference type="SAM" id="Phobius"/>
    </source>
</evidence>
<evidence type="ECO:0000256" key="1">
    <source>
        <dbReference type="ARBA" id="ARBA00004651"/>
    </source>
</evidence>
<dbReference type="InterPro" id="IPR050448">
    <property type="entry name" value="OpgB/LTA_synthase_biosynth"/>
</dbReference>
<evidence type="ECO:0000256" key="3">
    <source>
        <dbReference type="ARBA" id="ARBA00022475"/>
    </source>
</evidence>
<sequence>MRSLHKHQFFHTKVHYYIIAIIYIFCFLGAGLTTILFSGIDKSSLVMLGCCMIVGLFLLLIRFPDNPIFHTIIFLFVPIAVFYLSEWFTHAPWADDMSLGVVILNLIFYYLVLFFLFFLTGKPRLSCFLLAIFAFLAAIANYYITMFRSIPILPWDLKSVGTALSVADNFTFSVDYDFALNIGRILLLFVIISKIKVMKKSSNPHKIRHFIGRFIGAGLCAACFTLYVMFLHHDNLFSWFDLDNTLFTPTVMYRENGLAVNFIIDCKYLKVEVPENYNKEEAKELLEQYESNTSAPSENRPNIIVIMNETFSDPAVMGEFQTNKDYMPFVHSLQEGSPNAITGTLHTSIVGGNTANSEFEFLTGHTLAFLPTGSVAYQQYIHSEIPNLVQTLNENTYESYGIHPYRAAGWNRQTVYSLLGFQHSMFLDDFENAPLLREYVSDQACVDTLIDLYEEKDENPLFLFNVTMQNHGWYEDAYENFDEQIQLTELEDEELNRYLSLLYESDQAFKNLTEYFSNAEEDTIIVMFGDHQPNNYLISSICEQNGLDLSNLSTEDLLKRYTVPYVIWANFELPDITIPDISINYLSSVVMDLAGIPKSAYQNFLSELRTEYPVISGMCWQDSNGIYHTWDEETIPDGILQYQKLQYYELFDSVENES</sequence>
<dbReference type="GO" id="GO:0005886">
    <property type="term" value="C:plasma membrane"/>
    <property type="evidence" value="ECO:0007669"/>
    <property type="project" value="UniProtKB-SubCell"/>
</dbReference>